<dbReference type="Proteomes" id="UP000566819">
    <property type="component" value="Unassembled WGS sequence"/>
</dbReference>
<keyword evidence="3" id="KW-1185">Reference proteome</keyword>
<evidence type="ECO:0000313" key="2">
    <source>
        <dbReference type="EMBL" id="KAF4633503.1"/>
    </source>
</evidence>
<feature type="domain" description="Deoxyribonuclease NucA/NucB" evidence="1">
    <location>
        <begin position="22"/>
        <end position="103"/>
    </location>
</feature>
<evidence type="ECO:0000313" key="3">
    <source>
        <dbReference type="Proteomes" id="UP000566819"/>
    </source>
</evidence>
<dbReference type="Pfam" id="PF14040">
    <property type="entry name" value="DNase_NucA_NucB"/>
    <property type="match status" value="1"/>
</dbReference>
<dbReference type="AlphaFoldDB" id="A0A8H4RPX1"/>
<comment type="caution">
    <text evidence="2">The sequence shown here is derived from an EMBL/GenBank/DDBJ whole genome shotgun (WGS) entry which is preliminary data.</text>
</comment>
<proteinExistence type="predicted"/>
<reference evidence="2 3" key="1">
    <citation type="submission" date="2020-03" db="EMBL/GenBank/DDBJ databases">
        <title>Draft Genome Sequence of Cudoniella acicularis.</title>
        <authorList>
            <person name="Buettner E."/>
            <person name="Kellner H."/>
        </authorList>
    </citation>
    <scope>NUCLEOTIDE SEQUENCE [LARGE SCALE GENOMIC DNA]</scope>
    <source>
        <strain evidence="2 3">DSM 108380</strain>
    </source>
</reference>
<dbReference type="InterPro" id="IPR029476">
    <property type="entry name" value="DNase_NucA_NucB"/>
</dbReference>
<accession>A0A8H4RPX1</accession>
<dbReference type="OrthoDB" id="3259102at2759"/>
<name>A0A8H4RPX1_9HELO</name>
<evidence type="ECO:0000259" key="1">
    <source>
        <dbReference type="Pfam" id="PF14040"/>
    </source>
</evidence>
<protein>
    <recommendedName>
        <fullName evidence="1">Deoxyribonuclease NucA/NucB domain-containing protein</fullName>
    </recommendedName>
</protein>
<organism evidence="2 3">
    <name type="scientific">Cudoniella acicularis</name>
    <dbReference type="NCBI Taxonomy" id="354080"/>
    <lineage>
        <taxon>Eukaryota</taxon>
        <taxon>Fungi</taxon>
        <taxon>Dikarya</taxon>
        <taxon>Ascomycota</taxon>
        <taxon>Pezizomycotina</taxon>
        <taxon>Leotiomycetes</taxon>
        <taxon>Helotiales</taxon>
        <taxon>Tricladiaceae</taxon>
        <taxon>Cudoniella</taxon>
    </lineage>
</organism>
<sequence length="257" mass="27562">MLKVEIELNPSDGGVGAYCNGVGEALNYDKATAAVKRQRRRQAGCIATGGNRCSTKQNHGPGFQCDEYPYASTDSPKTRGNRCVPSGQNSKQGGYINGFYKSQCKSAACSFKIGFDGITGIDVCNKAATGWSCSKYADGQANGPARLNSDSSADVAADGTDVIPAGDEEYQKRHATAHRYLTNTGREVTIPAGAVIGSTIVTMEPRNATLWEEQAYDMGLVSRDGLEGEQDEDEDYGMDAMIDNLEARQEMIVQEIV</sequence>
<dbReference type="EMBL" id="JAAMPI010000254">
    <property type="protein sequence ID" value="KAF4633503.1"/>
    <property type="molecule type" value="Genomic_DNA"/>
</dbReference>
<gene>
    <name evidence="2" type="ORF">G7Y89_g4616</name>
</gene>